<sequence>MSRSAQHLQEAADWLTRLQRPEAGEADWLAFDTWLSEPDAQEAYDAAQAVDEEIFQRGAAVRGALAEPRRVAAKRPFSIDWRWLGGLGTVAAAAAVALVLAPWGELLPQPDTLYSTAKGETRTVQLADGSRIDLNTNTHLAVRLEEDARRVTVHDGQALFEVARDPSRPFLITAGEETVRVVGTKFDVRRRDGQLSVTVLRGLVEVSTDGTDKAILVRPGQMLERVDGGKDAVVRTVSAEDQLGWRSGRLVYRDQTLGRIVGDLNQYFDRPLRLEGENTANLRFSGVLIVDGQDAMVRRLSSLLPISATPTDDSIVLRGRPSSSN</sequence>
<accession>A0A258DAI9</accession>
<feature type="domain" description="FecR protein" evidence="2">
    <location>
        <begin position="114"/>
        <end position="205"/>
    </location>
</feature>
<dbReference type="PIRSF" id="PIRSF018266">
    <property type="entry name" value="FecR"/>
    <property type="match status" value="1"/>
</dbReference>
<dbReference type="InterPro" id="IPR012373">
    <property type="entry name" value="Ferrdict_sens_TM"/>
</dbReference>
<dbReference type="EMBL" id="NCDQ01000058">
    <property type="protein sequence ID" value="OYX04821.1"/>
    <property type="molecule type" value="Genomic_DNA"/>
</dbReference>
<proteinExistence type="predicted"/>
<reference evidence="4 5" key="1">
    <citation type="submission" date="2017-03" db="EMBL/GenBank/DDBJ databases">
        <title>Lifting the veil on microbial sulfur biogeochemistry in mining wastewaters.</title>
        <authorList>
            <person name="Kantor R.S."/>
            <person name="Colenbrander Nelson T."/>
            <person name="Marshall S."/>
            <person name="Bennett D."/>
            <person name="Apte S."/>
            <person name="Camacho D."/>
            <person name="Thomas B.C."/>
            <person name="Warren L.A."/>
            <person name="Banfield J.F."/>
        </authorList>
    </citation>
    <scope>NUCLEOTIDE SEQUENCE [LARGE SCALE GENOMIC DNA]</scope>
    <source>
        <strain evidence="4">32-67-7</strain>
    </source>
</reference>
<dbReference type="InterPro" id="IPR006860">
    <property type="entry name" value="FecR"/>
</dbReference>
<dbReference type="Gene3D" id="2.60.120.1440">
    <property type="match status" value="1"/>
</dbReference>
<dbReference type="Pfam" id="PF04773">
    <property type="entry name" value="FecR"/>
    <property type="match status" value="1"/>
</dbReference>
<protein>
    <submittedName>
        <fullName evidence="4">Iron dicitrate transport regulator FecR</fullName>
    </submittedName>
</protein>
<keyword evidence="1" id="KW-0472">Membrane</keyword>
<evidence type="ECO:0000313" key="4">
    <source>
        <dbReference type="EMBL" id="OYX04821.1"/>
    </source>
</evidence>
<keyword evidence="1" id="KW-1133">Transmembrane helix</keyword>
<evidence type="ECO:0000259" key="2">
    <source>
        <dbReference type="Pfam" id="PF04773"/>
    </source>
</evidence>
<evidence type="ECO:0000256" key="1">
    <source>
        <dbReference type="SAM" id="Phobius"/>
    </source>
</evidence>
<gene>
    <name evidence="4" type="ORF">B7Z12_05375</name>
</gene>
<dbReference type="Proteomes" id="UP000215616">
    <property type="component" value="Unassembled WGS sequence"/>
</dbReference>
<evidence type="ECO:0000259" key="3">
    <source>
        <dbReference type="Pfam" id="PF16220"/>
    </source>
</evidence>
<name>A0A258DAI9_CAUVI</name>
<feature type="domain" description="FecR N-terminal" evidence="3">
    <location>
        <begin position="9"/>
        <end position="49"/>
    </location>
</feature>
<feature type="transmembrane region" description="Helical" evidence="1">
    <location>
        <begin position="83"/>
        <end position="103"/>
    </location>
</feature>
<dbReference type="InterPro" id="IPR032623">
    <property type="entry name" value="FecR_N"/>
</dbReference>
<dbReference type="PANTHER" id="PTHR30273">
    <property type="entry name" value="PERIPLASMIC SIGNAL SENSOR AND SIGMA FACTOR ACTIVATOR FECR-RELATED"/>
    <property type="match status" value="1"/>
</dbReference>
<organism evidence="4 5">
    <name type="scientific">Caulobacter vibrioides</name>
    <name type="common">Caulobacter crescentus</name>
    <dbReference type="NCBI Taxonomy" id="155892"/>
    <lineage>
        <taxon>Bacteria</taxon>
        <taxon>Pseudomonadati</taxon>
        <taxon>Pseudomonadota</taxon>
        <taxon>Alphaproteobacteria</taxon>
        <taxon>Caulobacterales</taxon>
        <taxon>Caulobacteraceae</taxon>
        <taxon>Caulobacter</taxon>
    </lineage>
</organism>
<evidence type="ECO:0000313" key="5">
    <source>
        <dbReference type="Proteomes" id="UP000215616"/>
    </source>
</evidence>
<keyword evidence="1" id="KW-0812">Transmembrane</keyword>
<dbReference type="PANTHER" id="PTHR30273:SF2">
    <property type="entry name" value="PROTEIN FECR"/>
    <property type="match status" value="1"/>
</dbReference>
<comment type="caution">
    <text evidence="4">The sequence shown here is derived from an EMBL/GenBank/DDBJ whole genome shotgun (WGS) entry which is preliminary data.</text>
</comment>
<dbReference type="Pfam" id="PF16220">
    <property type="entry name" value="DUF4880"/>
    <property type="match status" value="1"/>
</dbReference>
<dbReference type="Gene3D" id="3.55.50.30">
    <property type="match status" value="1"/>
</dbReference>
<dbReference type="GO" id="GO:0016989">
    <property type="term" value="F:sigma factor antagonist activity"/>
    <property type="evidence" value="ECO:0007669"/>
    <property type="project" value="TreeGrafter"/>
</dbReference>
<dbReference type="AlphaFoldDB" id="A0A258DAI9"/>